<feature type="compositionally biased region" description="Basic and acidic residues" evidence="1">
    <location>
        <begin position="88"/>
        <end position="107"/>
    </location>
</feature>
<dbReference type="EMBL" id="DS999641">
    <property type="protein sequence ID" value="EFE69068.2"/>
    <property type="molecule type" value="Genomic_DNA"/>
</dbReference>
<gene>
    <name evidence="2" type="ORF">SSFG_04311</name>
</gene>
<feature type="region of interest" description="Disordered" evidence="1">
    <location>
        <begin position="1"/>
        <end position="40"/>
    </location>
</feature>
<dbReference type="Proteomes" id="UP000003824">
    <property type="component" value="Unassembled WGS sequence"/>
</dbReference>
<feature type="compositionally biased region" description="Basic and acidic residues" evidence="1">
    <location>
        <begin position="25"/>
        <end position="38"/>
    </location>
</feature>
<name>D5ZXX0_STRV1</name>
<evidence type="ECO:0000313" key="3">
    <source>
        <dbReference type="Proteomes" id="UP000003824"/>
    </source>
</evidence>
<sequence>MTTGIHASRRVGARGDPATGHSFRGRPEPVPHTQKDLQRQLPPKVLTVQQALIHHTAGHCRIWKGLRRGSQVSKEPQSPIRRYFPGSHLREAGPYQDREGEGRVCRR</sequence>
<dbReference type="AlphaFoldDB" id="D5ZXX0"/>
<protein>
    <submittedName>
        <fullName evidence="2">Predicted protein</fullName>
    </submittedName>
</protein>
<feature type="region of interest" description="Disordered" evidence="1">
    <location>
        <begin position="68"/>
        <end position="107"/>
    </location>
</feature>
<evidence type="ECO:0000256" key="1">
    <source>
        <dbReference type="SAM" id="MobiDB-lite"/>
    </source>
</evidence>
<accession>D5ZXX0</accession>
<organism evidence="2 3">
    <name type="scientific">Streptomyces viridosporus (strain ATCC 14672 / DSM 40746 / JCM 4963 / KCTC 9882 / NRRL B-12104 / FH 1290)</name>
    <name type="common">Streptomyces ghanaensis</name>
    <dbReference type="NCBI Taxonomy" id="566461"/>
    <lineage>
        <taxon>Bacteria</taxon>
        <taxon>Bacillati</taxon>
        <taxon>Actinomycetota</taxon>
        <taxon>Actinomycetes</taxon>
        <taxon>Kitasatosporales</taxon>
        <taxon>Streptomycetaceae</taxon>
        <taxon>Streptomyces</taxon>
    </lineage>
</organism>
<evidence type="ECO:0000313" key="2">
    <source>
        <dbReference type="EMBL" id="EFE69068.2"/>
    </source>
</evidence>
<reference evidence="3" key="1">
    <citation type="submission" date="2008-12" db="EMBL/GenBank/DDBJ databases">
        <title>Annotation of Streptomyces ghanaensis ATCC 14672.</title>
        <authorList>
            <consortium name="The Broad Institute Genome Sequencing Platform"/>
            <consortium name="Broad Institute Microbial Sequencing Center"/>
            <person name="Fischbach M."/>
            <person name="Ward D."/>
            <person name="Young S."/>
            <person name="Kodira C.D."/>
            <person name="Zeng Q."/>
            <person name="Koehrsen M."/>
            <person name="Godfrey P."/>
            <person name="Alvarado L."/>
            <person name="Berlin A.M."/>
            <person name="Borenstein D."/>
            <person name="Chen Z."/>
            <person name="Engels R."/>
            <person name="Freedman E."/>
            <person name="Gellesch M."/>
            <person name="Goldberg J."/>
            <person name="Griggs A."/>
            <person name="Gujja S."/>
            <person name="Heiman D.I."/>
            <person name="Hepburn T.A."/>
            <person name="Howarth C."/>
            <person name="Jen D."/>
            <person name="Larson L."/>
            <person name="Lewis B."/>
            <person name="Mehta T."/>
            <person name="Park D."/>
            <person name="Pearson M."/>
            <person name="Roberts A."/>
            <person name="Saif S."/>
            <person name="Shea T.D."/>
            <person name="Shenoy N."/>
            <person name="Sisk P."/>
            <person name="Stolte C."/>
            <person name="Sykes S.N."/>
            <person name="Walk T."/>
            <person name="White J."/>
            <person name="Yandava C."/>
            <person name="Straight P."/>
            <person name="Clardy J."/>
            <person name="Hung D."/>
            <person name="Kolter R."/>
            <person name="Mekalanos J."/>
            <person name="Walker S."/>
            <person name="Walsh C.T."/>
            <person name="Wieland B.L.C."/>
            <person name="Ilzarbe M."/>
            <person name="Galagan J."/>
            <person name="Nusbaum C."/>
            <person name="Birren B."/>
        </authorList>
    </citation>
    <scope>NUCLEOTIDE SEQUENCE [LARGE SCALE GENOMIC DNA]</scope>
    <source>
        <strain evidence="3">ATCC 14672 / DSM 40746 / JCM 4963 / KCTC 9882 / NRRL B-12104 / FH 1290</strain>
    </source>
</reference>
<proteinExistence type="predicted"/>